<dbReference type="AlphaFoldDB" id="A0AAV5SLJ6"/>
<organism evidence="1 2">
    <name type="scientific">Pristionchus entomophagus</name>
    <dbReference type="NCBI Taxonomy" id="358040"/>
    <lineage>
        <taxon>Eukaryota</taxon>
        <taxon>Metazoa</taxon>
        <taxon>Ecdysozoa</taxon>
        <taxon>Nematoda</taxon>
        <taxon>Chromadorea</taxon>
        <taxon>Rhabditida</taxon>
        <taxon>Rhabditina</taxon>
        <taxon>Diplogasteromorpha</taxon>
        <taxon>Diplogasteroidea</taxon>
        <taxon>Neodiplogasteridae</taxon>
        <taxon>Pristionchus</taxon>
    </lineage>
</organism>
<sequence>FFVVFFLENDSCKSLDKSFGVFQANITLLNILVAVVQLSVHDLAWYGVASHFFKINMIEHSLCFGHPPLLFVFPNKHMKSEGHRELNFFAVFFFCRVQTIAKNLCSDFIIDSFVTECYR</sequence>
<feature type="non-terminal residue" evidence="1">
    <location>
        <position position="1"/>
    </location>
</feature>
<accession>A0AAV5SLJ6</accession>
<name>A0AAV5SLJ6_9BILA</name>
<comment type="caution">
    <text evidence="1">The sequence shown here is derived from an EMBL/GenBank/DDBJ whole genome shotgun (WGS) entry which is preliminary data.</text>
</comment>
<evidence type="ECO:0008006" key="3">
    <source>
        <dbReference type="Google" id="ProtNLM"/>
    </source>
</evidence>
<dbReference type="Proteomes" id="UP001432027">
    <property type="component" value="Unassembled WGS sequence"/>
</dbReference>
<dbReference type="EMBL" id="BTSX01000001">
    <property type="protein sequence ID" value="GMS80994.1"/>
    <property type="molecule type" value="Genomic_DNA"/>
</dbReference>
<keyword evidence="2" id="KW-1185">Reference proteome</keyword>
<evidence type="ECO:0000313" key="2">
    <source>
        <dbReference type="Proteomes" id="UP001432027"/>
    </source>
</evidence>
<reference evidence="1" key="1">
    <citation type="submission" date="2023-10" db="EMBL/GenBank/DDBJ databases">
        <title>Genome assembly of Pristionchus species.</title>
        <authorList>
            <person name="Yoshida K."/>
            <person name="Sommer R.J."/>
        </authorList>
    </citation>
    <scope>NUCLEOTIDE SEQUENCE</scope>
    <source>
        <strain evidence="1">RS0144</strain>
    </source>
</reference>
<protein>
    <recommendedName>
        <fullName evidence="3">G protein-coupled receptor</fullName>
    </recommendedName>
</protein>
<proteinExistence type="predicted"/>
<gene>
    <name evidence="1" type="ORF">PENTCL1PPCAC_3169</name>
</gene>
<evidence type="ECO:0000313" key="1">
    <source>
        <dbReference type="EMBL" id="GMS80994.1"/>
    </source>
</evidence>